<organism evidence="2 3">
    <name type="scientific">Mycolicibacterium elephantis</name>
    <dbReference type="NCBI Taxonomy" id="81858"/>
    <lineage>
        <taxon>Bacteria</taxon>
        <taxon>Bacillati</taxon>
        <taxon>Actinomycetota</taxon>
        <taxon>Actinomycetes</taxon>
        <taxon>Mycobacteriales</taxon>
        <taxon>Mycobacteriaceae</taxon>
        <taxon>Mycolicibacterium</taxon>
    </lineage>
</organism>
<protein>
    <recommendedName>
        <fullName evidence="4">DUF456 domain-containing protein</fullName>
    </recommendedName>
</protein>
<dbReference type="AlphaFoldDB" id="A0A1X0CMM4"/>
<dbReference type="InterPro" id="IPR007403">
    <property type="entry name" value="DUF456"/>
</dbReference>
<reference evidence="2 3" key="1">
    <citation type="submission" date="2017-02" db="EMBL/GenBank/DDBJ databases">
        <title>The new phylogeny of genus Mycobacterium.</title>
        <authorList>
            <person name="Tortoli E."/>
            <person name="Trovato A."/>
            <person name="Cirillo D.M."/>
        </authorList>
    </citation>
    <scope>NUCLEOTIDE SEQUENCE [LARGE SCALE GENOMIC DNA]</scope>
    <source>
        <strain evidence="2 3">FI-09383</strain>
    </source>
</reference>
<dbReference type="Proteomes" id="UP000192772">
    <property type="component" value="Unassembled WGS sequence"/>
</dbReference>
<feature type="transmembrane region" description="Helical" evidence="1">
    <location>
        <begin position="51"/>
        <end position="71"/>
    </location>
</feature>
<name>A0A1X0CMM4_9MYCO</name>
<feature type="transmembrane region" description="Helical" evidence="1">
    <location>
        <begin position="137"/>
        <end position="162"/>
    </location>
</feature>
<dbReference type="OrthoDB" id="3577600at2"/>
<feature type="transmembrane region" description="Helical" evidence="1">
    <location>
        <begin position="83"/>
        <end position="116"/>
    </location>
</feature>
<proteinExistence type="predicted"/>
<accession>A0A1X0CMM4</accession>
<comment type="caution">
    <text evidence="2">The sequence shown here is derived from an EMBL/GenBank/DDBJ whole genome shotgun (WGS) entry which is preliminary data.</text>
</comment>
<keyword evidence="1" id="KW-0472">Membrane</keyword>
<sequence length="164" mass="17130">MSAGGIILVALAIAVGLVGIVVPLLPGTLLVFGAILVWAVIEGREYPVTAWVTFAAASALLAAAMAAKYLWPVKRMRAAEVRTRILVVGAVFGIIGFFVIPVLGLVLGFVLGVYLAELADRRDQRLSWTSTKEAVKGVALSVGVELAGAVLATAVWVIGVYVTQ</sequence>
<dbReference type="Pfam" id="PF04306">
    <property type="entry name" value="DUF456"/>
    <property type="match status" value="1"/>
</dbReference>
<keyword evidence="1" id="KW-1133">Transmembrane helix</keyword>
<dbReference type="EMBL" id="MVHP01000033">
    <property type="protein sequence ID" value="ORA61152.1"/>
    <property type="molecule type" value="Genomic_DNA"/>
</dbReference>
<evidence type="ECO:0008006" key="4">
    <source>
        <dbReference type="Google" id="ProtNLM"/>
    </source>
</evidence>
<feature type="transmembrane region" description="Helical" evidence="1">
    <location>
        <begin position="6"/>
        <end position="39"/>
    </location>
</feature>
<gene>
    <name evidence="2" type="ORF">BST23_21875</name>
</gene>
<dbReference type="RefSeq" id="WP_083043682.1">
    <property type="nucleotide sequence ID" value="NZ_MVHP01000033.1"/>
</dbReference>
<evidence type="ECO:0000313" key="3">
    <source>
        <dbReference type="Proteomes" id="UP000192772"/>
    </source>
</evidence>
<dbReference type="STRING" id="81858.BST23_21875"/>
<evidence type="ECO:0000256" key="1">
    <source>
        <dbReference type="SAM" id="Phobius"/>
    </source>
</evidence>
<keyword evidence="1" id="KW-0812">Transmembrane</keyword>
<evidence type="ECO:0000313" key="2">
    <source>
        <dbReference type="EMBL" id="ORA61152.1"/>
    </source>
</evidence>